<organism evidence="1">
    <name type="scientific">Solanum chilense</name>
    <name type="common">Tomato</name>
    <name type="synonym">Lycopersicon chilense</name>
    <dbReference type="NCBI Taxonomy" id="4083"/>
    <lineage>
        <taxon>Eukaryota</taxon>
        <taxon>Viridiplantae</taxon>
        <taxon>Streptophyta</taxon>
        <taxon>Embryophyta</taxon>
        <taxon>Tracheophyta</taxon>
        <taxon>Spermatophyta</taxon>
        <taxon>Magnoliopsida</taxon>
        <taxon>eudicotyledons</taxon>
        <taxon>Gunneridae</taxon>
        <taxon>Pentapetalae</taxon>
        <taxon>asterids</taxon>
        <taxon>lamiids</taxon>
        <taxon>Solanales</taxon>
        <taxon>Solanaceae</taxon>
        <taxon>Solanoideae</taxon>
        <taxon>Solaneae</taxon>
        <taxon>Solanum</taxon>
        <taxon>Solanum subgen. Lycopersicon</taxon>
    </lineage>
</organism>
<evidence type="ECO:0000313" key="1">
    <source>
        <dbReference type="EMBL" id="TMX05277.1"/>
    </source>
</evidence>
<reference evidence="1" key="1">
    <citation type="submission" date="2019-05" db="EMBL/GenBank/DDBJ databases">
        <title>The de novo reference genome and transcriptome assemblies of the wild tomato species Solanum chilense.</title>
        <authorList>
            <person name="Stam R."/>
            <person name="Nosenko T."/>
            <person name="Hoerger A.C."/>
            <person name="Stephan W."/>
            <person name="Seidel M.A."/>
            <person name="Kuhn J.M.M."/>
            <person name="Haberer G."/>
            <person name="Tellier A."/>
        </authorList>
    </citation>
    <scope>NUCLEOTIDE SEQUENCE</scope>
    <source>
        <tissue evidence="1">Mature leaves</tissue>
    </source>
</reference>
<dbReference type="EMBL" id="RXGB01000093">
    <property type="protein sequence ID" value="TMX05277.1"/>
    <property type="molecule type" value="Genomic_DNA"/>
</dbReference>
<feature type="non-terminal residue" evidence="1">
    <location>
        <position position="1"/>
    </location>
</feature>
<proteinExistence type="predicted"/>
<comment type="caution">
    <text evidence="1">The sequence shown here is derived from an EMBL/GenBank/DDBJ whole genome shotgun (WGS) entry which is preliminary data.</text>
</comment>
<sequence>HLAFLHYRNSEYCSNLDDLTGTLKDFENEEREEVEFISTTSSQGLYLKKFTSIHDSSTKRYRIECSILRQRIDIPNPLHPSLCIALDFVFDSLAVKLVSVHQHGYEILSLGIGRDKTSYCWRDVKLYPERRNGRIQVFFRKGVAYCIWYIDDNDMEIDVLDMVNETYIGHTTLPRGGFFARPSLMDWNGQLSFVEQVKDELRVLVFNDYRKLRWDETTRIIKLNFLKEELMTFIAFADNSVLFYMKQDKKSFCSYDMSTGIQNTSVLSGLIESSEDVMDVIVMMMFFKSGGFFN</sequence>
<evidence type="ECO:0008006" key="2">
    <source>
        <dbReference type="Google" id="ProtNLM"/>
    </source>
</evidence>
<protein>
    <recommendedName>
        <fullName evidence="2">F-box associated domain-containing protein</fullName>
    </recommendedName>
</protein>
<dbReference type="AlphaFoldDB" id="A0A6N2CC54"/>
<accession>A0A6N2CC54</accession>
<gene>
    <name evidence="1" type="ORF">EJD97_025122</name>
</gene>
<name>A0A6N2CC54_SOLCI</name>